<evidence type="ECO:0000313" key="16">
    <source>
        <dbReference type="EMBL" id="KOO21319.1"/>
    </source>
</evidence>
<feature type="transmembrane region" description="Helical" evidence="14">
    <location>
        <begin position="58"/>
        <end position="79"/>
    </location>
</feature>
<dbReference type="PROSITE" id="PS50244">
    <property type="entry name" value="S5A_REDUCTASE"/>
    <property type="match status" value="1"/>
</dbReference>
<protein>
    <recommendedName>
        <fullName evidence="4">3-oxo-5alpha-steroid 4-dehydrogenase (NADP(+))</fullName>
        <ecNumber evidence="4">1.3.1.22</ecNumber>
    </recommendedName>
</protein>
<dbReference type="Proteomes" id="UP000037460">
    <property type="component" value="Unassembled WGS sequence"/>
</dbReference>
<proteinExistence type="inferred from homology"/>
<evidence type="ECO:0000256" key="10">
    <source>
        <dbReference type="ARBA" id="ARBA00022989"/>
    </source>
</evidence>
<keyword evidence="12" id="KW-0443">Lipid metabolism</keyword>
<keyword evidence="7" id="KW-0256">Endoplasmic reticulum</keyword>
<keyword evidence="8" id="KW-0492">Microsome</keyword>
<dbReference type="AlphaFoldDB" id="A0A0M0J415"/>
<dbReference type="EC" id="1.3.1.22" evidence="4"/>
<evidence type="ECO:0000256" key="6">
    <source>
        <dbReference type="ARBA" id="ARBA00022782"/>
    </source>
</evidence>
<evidence type="ECO:0000313" key="17">
    <source>
        <dbReference type="Proteomes" id="UP000037460"/>
    </source>
</evidence>
<keyword evidence="6" id="KW-0221">Differentiation</keyword>
<dbReference type="FunFam" id="1.20.120.1630:FF:000002">
    <property type="entry name" value="Steroid 5 alpha-reductase 1"/>
    <property type="match status" value="1"/>
</dbReference>
<evidence type="ECO:0000256" key="5">
    <source>
        <dbReference type="ARBA" id="ARBA00022692"/>
    </source>
</evidence>
<evidence type="ECO:0000259" key="15">
    <source>
        <dbReference type="Pfam" id="PF02544"/>
    </source>
</evidence>
<dbReference type="Gene3D" id="1.20.120.1630">
    <property type="match status" value="1"/>
</dbReference>
<dbReference type="InterPro" id="IPR001104">
    <property type="entry name" value="3-oxo-5_a-steroid_4-DH_C"/>
</dbReference>
<dbReference type="GO" id="GO:0047751">
    <property type="term" value="F:3-oxo-5-alpha-steroid 4-dehydrogenase (NADP+) activity"/>
    <property type="evidence" value="ECO:0007669"/>
    <property type="project" value="UniProtKB-EC"/>
</dbReference>
<dbReference type="GO" id="GO:0006694">
    <property type="term" value="P:steroid biosynthetic process"/>
    <property type="evidence" value="ECO:0007669"/>
    <property type="project" value="TreeGrafter"/>
</dbReference>
<dbReference type="EMBL" id="JWZX01003372">
    <property type="protein sequence ID" value="KOO21319.1"/>
    <property type="molecule type" value="Genomic_DNA"/>
</dbReference>
<evidence type="ECO:0000256" key="8">
    <source>
        <dbReference type="ARBA" id="ARBA00022848"/>
    </source>
</evidence>
<dbReference type="PANTHER" id="PTHR10556">
    <property type="entry name" value="3-OXO-5-ALPHA-STEROID 4-DEHYDROGENASE"/>
    <property type="match status" value="1"/>
</dbReference>
<gene>
    <name evidence="16" type="ORF">Ctob_006699</name>
</gene>
<organism evidence="16 17">
    <name type="scientific">Chrysochromulina tobinii</name>
    <dbReference type="NCBI Taxonomy" id="1460289"/>
    <lineage>
        <taxon>Eukaryota</taxon>
        <taxon>Haptista</taxon>
        <taxon>Haptophyta</taxon>
        <taxon>Prymnesiophyceae</taxon>
        <taxon>Prymnesiales</taxon>
        <taxon>Chrysochromulinaceae</taxon>
        <taxon>Chrysochromulina</taxon>
    </lineage>
</organism>
<keyword evidence="17" id="KW-1185">Reference proteome</keyword>
<feature type="transmembrane region" description="Helical" evidence="14">
    <location>
        <begin position="21"/>
        <end position="38"/>
    </location>
</feature>
<evidence type="ECO:0000256" key="13">
    <source>
        <dbReference type="ARBA" id="ARBA00023136"/>
    </source>
</evidence>
<accession>A0A0M0J415</accession>
<dbReference type="GO" id="GO:0030154">
    <property type="term" value="P:cell differentiation"/>
    <property type="evidence" value="ECO:0007669"/>
    <property type="project" value="UniProtKB-KW"/>
</dbReference>
<dbReference type="GO" id="GO:0005789">
    <property type="term" value="C:endoplasmic reticulum membrane"/>
    <property type="evidence" value="ECO:0007669"/>
    <property type="project" value="UniProtKB-SubCell"/>
</dbReference>
<dbReference type="Pfam" id="PF02544">
    <property type="entry name" value="Steroid_dh"/>
    <property type="match status" value="1"/>
</dbReference>
<name>A0A0M0J415_9EUKA</name>
<evidence type="ECO:0000256" key="12">
    <source>
        <dbReference type="ARBA" id="ARBA00023098"/>
    </source>
</evidence>
<dbReference type="PANTHER" id="PTHR10556:SF57">
    <property type="entry name" value="3-OXO-5-ALPHA-STEROID 4-DEHYDROGENASE 1"/>
    <property type="match status" value="1"/>
</dbReference>
<keyword evidence="9" id="KW-0521">NADP</keyword>
<evidence type="ECO:0000256" key="14">
    <source>
        <dbReference type="SAM" id="Phobius"/>
    </source>
</evidence>
<keyword evidence="11" id="KW-0560">Oxidoreductase</keyword>
<comment type="subcellular location">
    <subcellularLocation>
        <location evidence="1">Endoplasmic reticulum membrane</location>
        <topology evidence="1">Multi-pass membrane protein</topology>
    </subcellularLocation>
    <subcellularLocation>
        <location evidence="2">Microsome membrane</location>
    </subcellularLocation>
</comment>
<reference evidence="17" key="1">
    <citation type="journal article" date="2015" name="PLoS Genet.">
        <title>Genome Sequence and Transcriptome Analyses of Chrysochromulina tobin: Metabolic Tools for Enhanced Algal Fitness in the Prominent Order Prymnesiales (Haptophyceae).</title>
        <authorList>
            <person name="Hovde B.T."/>
            <person name="Deodato C.R."/>
            <person name="Hunsperger H.M."/>
            <person name="Ryken S.A."/>
            <person name="Yost W."/>
            <person name="Jha R.K."/>
            <person name="Patterson J."/>
            <person name="Monnat R.J. Jr."/>
            <person name="Barlow S.B."/>
            <person name="Starkenburg S.R."/>
            <person name="Cattolico R.A."/>
        </authorList>
    </citation>
    <scope>NUCLEOTIDE SEQUENCE</scope>
    <source>
        <strain evidence="17">CCMP291</strain>
    </source>
</reference>
<dbReference type="InterPro" id="IPR039357">
    <property type="entry name" value="SRD5A/TECR"/>
</dbReference>
<comment type="caution">
    <text evidence="16">The sequence shown here is derived from an EMBL/GenBank/DDBJ whole genome shotgun (WGS) entry which is preliminary data.</text>
</comment>
<keyword evidence="5 14" id="KW-0812">Transmembrane</keyword>
<evidence type="ECO:0000256" key="7">
    <source>
        <dbReference type="ARBA" id="ARBA00022824"/>
    </source>
</evidence>
<evidence type="ECO:0000256" key="2">
    <source>
        <dbReference type="ARBA" id="ARBA00004524"/>
    </source>
</evidence>
<keyword evidence="10 14" id="KW-1133">Transmembrane helix</keyword>
<comment type="similarity">
    <text evidence="3">Belongs to the steroid 5-alpha reductase family.</text>
</comment>
<evidence type="ECO:0000256" key="3">
    <source>
        <dbReference type="ARBA" id="ARBA00007742"/>
    </source>
</evidence>
<evidence type="ECO:0000256" key="4">
    <source>
        <dbReference type="ARBA" id="ARBA00012049"/>
    </source>
</evidence>
<evidence type="ECO:0000256" key="9">
    <source>
        <dbReference type="ARBA" id="ARBA00022857"/>
    </source>
</evidence>
<dbReference type="OrthoDB" id="5788137at2759"/>
<sequence length="173" mass="19073">MFVGHYAYRTFVYPLRMHRTAARMPVGLCLLATAFVAFNGYVQGRAWSALEVLPVDSMGSAVCLVAGTGLWALGLGINLHSDAVLRGLRKPGETGYRVPHGGAFEYVSCANYFGEIVEWCGYALASGGRLPAVAFAFFTFANLAPRAHQHHAWYKQKFDDYPSHRRAVLPFVL</sequence>
<keyword evidence="13 14" id="KW-0472">Membrane</keyword>
<evidence type="ECO:0000256" key="1">
    <source>
        <dbReference type="ARBA" id="ARBA00004477"/>
    </source>
</evidence>
<evidence type="ECO:0000256" key="11">
    <source>
        <dbReference type="ARBA" id="ARBA00023002"/>
    </source>
</evidence>
<feature type="domain" description="3-oxo-5-alpha-steroid 4-dehydrogenase C-terminal" evidence="15">
    <location>
        <begin position="23"/>
        <end position="173"/>
    </location>
</feature>